<proteinExistence type="predicted"/>
<dbReference type="EMBL" id="JAPKMY010000001">
    <property type="protein sequence ID" value="MCX5466526.1"/>
    <property type="molecule type" value="Genomic_DNA"/>
</dbReference>
<keyword evidence="2" id="KW-1185">Reference proteome</keyword>
<comment type="caution">
    <text evidence="1">The sequence shown here is derived from an EMBL/GenBank/DDBJ whole genome shotgun (WGS) entry which is preliminary data.</text>
</comment>
<accession>A0A9X3DSW9</accession>
<name>A0A9X3DSW9_9GAMM</name>
<organism evidence="1 2">
    <name type="scientific">Acinetobacter nematophilus</name>
    <dbReference type="NCBI Taxonomy" id="2994642"/>
    <lineage>
        <taxon>Bacteria</taxon>
        <taxon>Pseudomonadati</taxon>
        <taxon>Pseudomonadota</taxon>
        <taxon>Gammaproteobacteria</taxon>
        <taxon>Moraxellales</taxon>
        <taxon>Moraxellaceae</taxon>
        <taxon>Acinetobacter</taxon>
    </lineage>
</organism>
<gene>
    <name evidence="1" type="ORF">OSH00_02105</name>
</gene>
<evidence type="ECO:0000313" key="1">
    <source>
        <dbReference type="EMBL" id="MCX5466526.1"/>
    </source>
</evidence>
<reference evidence="1" key="1">
    <citation type="submission" date="2022-11" db="EMBL/GenBank/DDBJ databases">
        <title>Biodiversity and phylogenetic relationships of bacteria.</title>
        <authorList>
            <person name="Machado R.A.R."/>
            <person name="Bhat A."/>
            <person name="Loulou A."/>
            <person name="Kallel S."/>
        </authorList>
    </citation>
    <scope>NUCLEOTIDE SEQUENCE</scope>
    <source>
        <strain evidence="1">A-IN1</strain>
    </source>
</reference>
<evidence type="ECO:0000313" key="2">
    <source>
        <dbReference type="Proteomes" id="UP001146019"/>
    </source>
</evidence>
<sequence>MKKCTVGSRHKWEHVKNVELRTQTARTISISLKGLYKCSCGATKYGFMQ</sequence>
<dbReference type="AlphaFoldDB" id="A0A9X3DSW9"/>
<protein>
    <submittedName>
        <fullName evidence="1">Uncharacterized protein</fullName>
    </submittedName>
</protein>
<dbReference type="RefSeq" id="WP_266129034.1">
    <property type="nucleotide sequence ID" value="NZ_JAPKMY010000001.1"/>
</dbReference>
<dbReference type="Proteomes" id="UP001146019">
    <property type="component" value="Unassembled WGS sequence"/>
</dbReference>